<dbReference type="Proteomes" id="UP000680304">
    <property type="component" value="Unassembled WGS sequence"/>
</dbReference>
<feature type="region of interest" description="Disordered" evidence="1">
    <location>
        <begin position="1"/>
        <end position="21"/>
    </location>
</feature>
<evidence type="ECO:0000313" key="3">
    <source>
        <dbReference type="Proteomes" id="UP000680304"/>
    </source>
</evidence>
<evidence type="ECO:0000313" key="2">
    <source>
        <dbReference type="EMBL" id="GIQ61729.1"/>
    </source>
</evidence>
<feature type="compositionally biased region" description="Basic residues" evidence="1">
    <location>
        <begin position="1"/>
        <end position="15"/>
    </location>
</feature>
<comment type="caution">
    <text evidence="2">The sequence shown here is derived from an EMBL/GenBank/DDBJ whole genome shotgun (WGS) entry which is preliminary data.</text>
</comment>
<sequence length="67" mass="7679">MKIKLPSNRKPKRGRRPGELSDEVSRWLRNIVIVLLLLMVLSQLALQSAGFRFWATGVDRMEGISSR</sequence>
<evidence type="ECO:0000256" key="1">
    <source>
        <dbReference type="SAM" id="MobiDB-lite"/>
    </source>
</evidence>
<protein>
    <submittedName>
        <fullName evidence="2">Uncharacterized protein</fullName>
    </submittedName>
</protein>
<gene>
    <name evidence="2" type="ORF">PACILC2_02970</name>
</gene>
<keyword evidence="3" id="KW-1185">Reference proteome</keyword>
<organism evidence="2 3">
    <name type="scientific">Paenibacillus cisolokensis</name>
    <dbReference type="NCBI Taxonomy" id="1658519"/>
    <lineage>
        <taxon>Bacteria</taxon>
        <taxon>Bacillati</taxon>
        <taxon>Bacillota</taxon>
        <taxon>Bacilli</taxon>
        <taxon>Bacillales</taxon>
        <taxon>Paenibacillaceae</taxon>
        <taxon>Paenibacillus</taxon>
    </lineage>
</organism>
<dbReference type="RefSeq" id="WP_213526957.1">
    <property type="nucleotide sequence ID" value="NZ_BOVJ01000008.1"/>
</dbReference>
<reference evidence="2 3" key="1">
    <citation type="submission" date="2021-04" db="EMBL/GenBank/DDBJ databases">
        <title>Draft genome sequence of Paenibacillus cisolokensis, LC2-13A.</title>
        <authorList>
            <person name="Uke A."/>
            <person name="Chhe C."/>
            <person name="Baramee S."/>
            <person name="Kosugi A."/>
        </authorList>
    </citation>
    <scope>NUCLEOTIDE SEQUENCE [LARGE SCALE GENOMIC DNA]</scope>
    <source>
        <strain evidence="2 3">LC2-13A</strain>
    </source>
</reference>
<dbReference type="EMBL" id="BOVJ01000008">
    <property type="protein sequence ID" value="GIQ61729.1"/>
    <property type="molecule type" value="Genomic_DNA"/>
</dbReference>
<proteinExistence type="predicted"/>
<accession>A0ABQ4N0N4</accession>
<name>A0ABQ4N0N4_9BACL</name>